<comment type="caution">
    <text evidence="2">The sequence shown here is derived from an EMBL/GenBank/DDBJ whole genome shotgun (WGS) entry which is preliminary data.</text>
</comment>
<dbReference type="InterPro" id="IPR050261">
    <property type="entry name" value="FrsA_esterase"/>
</dbReference>
<keyword evidence="3" id="KW-1185">Reference proteome</keyword>
<dbReference type="Proteomes" id="UP000051324">
    <property type="component" value="Unassembled WGS sequence"/>
</dbReference>
<dbReference type="SUPFAM" id="SSF53474">
    <property type="entry name" value="alpha/beta-Hydrolases"/>
    <property type="match status" value="1"/>
</dbReference>
<dbReference type="PATRIC" id="fig|1423724.4.peg.1245"/>
<name>A0A0R1TYP2_9LACO</name>
<dbReference type="RefSeq" id="WP_025087443.1">
    <property type="nucleotide sequence ID" value="NZ_AZFT01000053.1"/>
</dbReference>
<protein>
    <recommendedName>
        <fullName evidence="4">S9 family serine peptidase</fullName>
    </recommendedName>
</protein>
<evidence type="ECO:0000313" key="3">
    <source>
        <dbReference type="Proteomes" id="UP000051324"/>
    </source>
</evidence>
<evidence type="ECO:0000313" key="2">
    <source>
        <dbReference type="EMBL" id="KRL83928.1"/>
    </source>
</evidence>
<reference evidence="2 3" key="1">
    <citation type="journal article" date="2015" name="Genome Announc.">
        <title>Expanding the biotechnology potential of lactobacilli through comparative genomics of 213 strains and associated genera.</title>
        <authorList>
            <person name="Sun Z."/>
            <person name="Harris H.M."/>
            <person name="McCann A."/>
            <person name="Guo C."/>
            <person name="Argimon S."/>
            <person name="Zhang W."/>
            <person name="Yang X."/>
            <person name="Jeffery I.B."/>
            <person name="Cooney J.C."/>
            <person name="Kagawa T.F."/>
            <person name="Liu W."/>
            <person name="Song Y."/>
            <person name="Salvetti E."/>
            <person name="Wrobel A."/>
            <person name="Rasinkangas P."/>
            <person name="Parkhill J."/>
            <person name="Rea M.C."/>
            <person name="O'Sullivan O."/>
            <person name="Ritari J."/>
            <person name="Douillard F.P."/>
            <person name="Paul Ross R."/>
            <person name="Yang R."/>
            <person name="Briner A.E."/>
            <person name="Felis G.E."/>
            <person name="de Vos W.M."/>
            <person name="Barrangou R."/>
            <person name="Klaenhammer T.R."/>
            <person name="Caufield P.W."/>
            <person name="Cui Y."/>
            <person name="Zhang H."/>
            <person name="O'Toole P.W."/>
        </authorList>
    </citation>
    <scope>NUCLEOTIDE SEQUENCE [LARGE SCALE GENOMIC DNA]</scope>
    <source>
        <strain evidence="2 3">DSM 16634</strain>
    </source>
</reference>
<dbReference type="EMBL" id="AZFT01000053">
    <property type="protein sequence ID" value="KRL83928.1"/>
    <property type="molecule type" value="Genomic_DNA"/>
</dbReference>
<dbReference type="InterPro" id="IPR029058">
    <property type="entry name" value="AB_hydrolase_fold"/>
</dbReference>
<evidence type="ECO:0000256" key="1">
    <source>
        <dbReference type="ARBA" id="ARBA00022801"/>
    </source>
</evidence>
<gene>
    <name evidence="2" type="ORF">FC32_GL001196</name>
</gene>
<dbReference type="OrthoDB" id="31158at2"/>
<proteinExistence type="predicted"/>
<dbReference type="STRING" id="1423724.FC32_GL001196"/>
<keyword evidence="1" id="KW-0378">Hydrolase</keyword>
<dbReference type="GO" id="GO:0052689">
    <property type="term" value="F:carboxylic ester hydrolase activity"/>
    <property type="evidence" value="ECO:0007669"/>
    <property type="project" value="UniProtKB-ARBA"/>
</dbReference>
<organism evidence="2 3">
    <name type="scientific">Ligilactobacillus apodemi DSM 16634 = JCM 16172</name>
    <dbReference type="NCBI Taxonomy" id="1423724"/>
    <lineage>
        <taxon>Bacteria</taxon>
        <taxon>Bacillati</taxon>
        <taxon>Bacillota</taxon>
        <taxon>Bacilli</taxon>
        <taxon>Lactobacillales</taxon>
        <taxon>Lactobacillaceae</taxon>
        <taxon>Ligilactobacillus</taxon>
    </lineage>
</organism>
<sequence length="253" mass="28349">MIEIIEKQIKDIPVLEVIKADKRNEALPLVIFYHGWTGCKEKVLTEAYELAKRDLRVVLPDAKFHGDRRVGSVEKHRLQFWEIVVNSVKEFPVLVDEYQKTTGILAGKIGVTGLSMGAITTCALMTVYDWITAGVSLMGTPCPVDFARQLITQVVGDDELPHELIEQQLSQLAVLDLSKNPQKIAGRPMHFWHGTADEMVPYVDDRAFFESIKGNDYAKNVTFTTAEGQGHKVSYAAAVEMAKKFATYFSTNK</sequence>
<accession>A0A0R1TYP2</accession>
<dbReference type="PANTHER" id="PTHR22946">
    <property type="entry name" value="DIENELACTONE HYDROLASE DOMAIN-CONTAINING PROTEIN-RELATED"/>
    <property type="match status" value="1"/>
</dbReference>
<dbReference type="AlphaFoldDB" id="A0A0R1TYP2"/>
<dbReference type="Gene3D" id="3.40.50.1820">
    <property type="entry name" value="alpha/beta hydrolase"/>
    <property type="match status" value="1"/>
</dbReference>
<dbReference type="eggNOG" id="COG1073">
    <property type="taxonomic scope" value="Bacteria"/>
</dbReference>
<evidence type="ECO:0008006" key="4">
    <source>
        <dbReference type="Google" id="ProtNLM"/>
    </source>
</evidence>
<dbReference type="PANTHER" id="PTHR22946:SF9">
    <property type="entry name" value="POLYKETIDE TRANSFERASE AF380"/>
    <property type="match status" value="1"/>
</dbReference>